<dbReference type="AlphaFoldDB" id="A0A1T5BYT7"/>
<reference evidence="2" key="1">
    <citation type="submission" date="2017-02" db="EMBL/GenBank/DDBJ databases">
        <authorList>
            <person name="Varghese N."/>
            <person name="Submissions S."/>
        </authorList>
    </citation>
    <scope>NUCLEOTIDE SEQUENCE [LARGE SCALE GENOMIC DNA]</scope>
    <source>
        <strain evidence="2">DSM 22270</strain>
    </source>
</reference>
<name>A0A1T5BYT7_9BACT</name>
<sequence>MKQLILIFLVLSRHLNCFAVIRYVRVGGGGLQTGDSWANASGDLQLMINQSSSLVLDTIYVAEGTYVPSRPADDLNTLDATNRNNAFTFTRNIQVFGGFASSGNPTFIERNPVVYKTTLSGNIGEAGVLSDNVYHVVITVGTAITRDFLVDGFNIIDGFGDVGNGMYVNNVIIFETQGAGWCNLGGSPTIRNTVFTGNVIGLAVIGNTYFTGYGAAFFNDGALSF</sequence>
<dbReference type="RefSeq" id="WP_082213255.1">
    <property type="nucleotide sequence ID" value="NZ_FUZA01000001.1"/>
</dbReference>
<dbReference type="STRING" id="651661.SAMN05660293_00702"/>
<evidence type="ECO:0000313" key="1">
    <source>
        <dbReference type="EMBL" id="SKB52040.1"/>
    </source>
</evidence>
<keyword evidence="2" id="KW-1185">Reference proteome</keyword>
<dbReference type="Proteomes" id="UP000190897">
    <property type="component" value="Unassembled WGS sequence"/>
</dbReference>
<accession>A0A1T5BYT7</accession>
<proteinExistence type="predicted"/>
<dbReference type="OrthoDB" id="8901262at2"/>
<gene>
    <name evidence="1" type="ORF">SAMN05660293_00702</name>
</gene>
<dbReference type="SUPFAM" id="SSF51126">
    <property type="entry name" value="Pectin lyase-like"/>
    <property type="match status" value="1"/>
</dbReference>
<dbReference type="InterPro" id="IPR011050">
    <property type="entry name" value="Pectin_lyase_fold/virulence"/>
</dbReference>
<evidence type="ECO:0000313" key="2">
    <source>
        <dbReference type="Proteomes" id="UP000190897"/>
    </source>
</evidence>
<organism evidence="1 2">
    <name type="scientific">Dyadobacter psychrophilus</name>
    <dbReference type="NCBI Taxonomy" id="651661"/>
    <lineage>
        <taxon>Bacteria</taxon>
        <taxon>Pseudomonadati</taxon>
        <taxon>Bacteroidota</taxon>
        <taxon>Cytophagia</taxon>
        <taxon>Cytophagales</taxon>
        <taxon>Spirosomataceae</taxon>
        <taxon>Dyadobacter</taxon>
    </lineage>
</organism>
<dbReference type="EMBL" id="FUZA01000001">
    <property type="protein sequence ID" value="SKB52040.1"/>
    <property type="molecule type" value="Genomic_DNA"/>
</dbReference>
<protein>
    <submittedName>
        <fullName evidence="1">Uncharacterized protein</fullName>
    </submittedName>
</protein>